<evidence type="ECO:0000256" key="2">
    <source>
        <dbReference type="ARBA" id="ARBA00022741"/>
    </source>
</evidence>
<evidence type="ECO:0000256" key="3">
    <source>
        <dbReference type="ARBA" id="ARBA00022840"/>
    </source>
</evidence>
<proteinExistence type="inferred from homology"/>
<organism evidence="5 6">
    <name type="scientific">Polaribacter marinivivus</name>
    <dbReference type="NCBI Taxonomy" id="1524260"/>
    <lineage>
        <taxon>Bacteria</taxon>
        <taxon>Pseudomonadati</taxon>
        <taxon>Bacteroidota</taxon>
        <taxon>Flavobacteriia</taxon>
        <taxon>Flavobacteriales</taxon>
        <taxon>Flavobacteriaceae</taxon>
    </lineage>
</organism>
<sequence length="182" mass="21406">MEKSDLRKIYKEKRQQLSSKDIEELQENIYQQIYDLEISNIKNVHVFLSLEKFKEINTNPIIDYFRSQNKKIVVSKSDFTNNSLTHFYLEKDTAIALNKYGIPEPVNAVQVSESKLDLVFVPLLISDELHYRVGYGKGFYDRFLAYCRKDCKKIGLNFFKPIQKISDSNEFDIALDEVIYPK</sequence>
<dbReference type="GO" id="GO:0030272">
    <property type="term" value="F:5-formyltetrahydrofolate cyclo-ligase activity"/>
    <property type="evidence" value="ECO:0007669"/>
    <property type="project" value="UniProtKB-EC"/>
</dbReference>
<accession>A0ABV8R871</accession>
<comment type="caution">
    <text evidence="5">The sequence shown here is derived from an EMBL/GenBank/DDBJ whole genome shotgun (WGS) entry which is preliminary data.</text>
</comment>
<gene>
    <name evidence="5" type="ORF">ACFOWD_05995</name>
</gene>
<dbReference type="PANTHER" id="PTHR23407:SF1">
    <property type="entry name" value="5-FORMYLTETRAHYDROFOLATE CYCLO-LIGASE"/>
    <property type="match status" value="1"/>
</dbReference>
<keyword evidence="5" id="KW-0436">Ligase</keyword>
<keyword evidence="4" id="KW-0460">Magnesium</keyword>
<dbReference type="InterPro" id="IPR037171">
    <property type="entry name" value="NagB/RpiA_transferase-like"/>
</dbReference>
<keyword evidence="3 4" id="KW-0067">ATP-binding</keyword>
<comment type="similarity">
    <text evidence="1 4">Belongs to the 5-formyltetrahydrofolate cyclo-ligase family.</text>
</comment>
<evidence type="ECO:0000313" key="5">
    <source>
        <dbReference type="EMBL" id="MFC4268451.1"/>
    </source>
</evidence>
<dbReference type="Gene3D" id="3.40.50.10420">
    <property type="entry name" value="NagB/RpiA/CoA transferase-like"/>
    <property type="match status" value="1"/>
</dbReference>
<protein>
    <recommendedName>
        <fullName evidence="4">5-formyltetrahydrofolate cyclo-ligase</fullName>
        <ecNumber evidence="4">6.3.3.2</ecNumber>
    </recommendedName>
</protein>
<evidence type="ECO:0000313" key="6">
    <source>
        <dbReference type="Proteomes" id="UP001595826"/>
    </source>
</evidence>
<reference evidence="6" key="1">
    <citation type="journal article" date="2019" name="Int. J. Syst. Evol. Microbiol.">
        <title>The Global Catalogue of Microorganisms (GCM) 10K type strain sequencing project: providing services to taxonomists for standard genome sequencing and annotation.</title>
        <authorList>
            <consortium name="The Broad Institute Genomics Platform"/>
            <consortium name="The Broad Institute Genome Sequencing Center for Infectious Disease"/>
            <person name="Wu L."/>
            <person name="Ma J."/>
        </authorList>
    </citation>
    <scope>NUCLEOTIDE SEQUENCE [LARGE SCALE GENOMIC DNA]</scope>
    <source>
        <strain evidence="6">CECT 8655</strain>
    </source>
</reference>
<dbReference type="InterPro" id="IPR002698">
    <property type="entry name" value="FTHF_cligase"/>
</dbReference>
<dbReference type="EMBL" id="JBHSCY010000001">
    <property type="protein sequence ID" value="MFC4268451.1"/>
    <property type="molecule type" value="Genomic_DNA"/>
</dbReference>
<comment type="cofactor">
    <cofactor evidence="4">
        <name>Mg(2+)</name>
        <dbReference type="ChEBI" id="CHEBI:18420"/>
    </cofactor>
</comment>
<dbReference type="SUPFAM" id="SSF100950">
    <property type="entry name" value="NagB/RpiA/CoA transferase-like"/>
    <property type="match status" value="1"/>
</dbReference>
<keyword evidence="4" id="KW-0479">Metal-binding</keyword>
<dbReference type="InterPro" id="IPR024185">
    <property type="entry name" value="FTHF_cligase-like_sf"/>
</dbReference>
<evidence type="ECO:0000256" key="1">
    <source>
        <dbReference type="ARBA" id="ARBA00010638"/>
    </source>
</evidence>
<keyword evidence="2 4" id="KW-0547">Nucleotide-binding</keyword>
<dbReference type="RefSeq" id="WP_377408932.1">
    <property type="nucleotide sequence ID" value="NZ_JBHSCY010000001.1"/>
</dbReference>
<keyword evidence="6" id="KW-1185">Reference proteome</keyword>
<dbReference type="EC" id="6.3.3.2" evidence="4"/>
<evidence type="ECO:0000256" key="4">
    <source>
        <dbReference type="RuleBase" id="RU361279"/>
    </source>
</evidence>
<dbReference type="PIRSF" id="PIRSF006806">
    <property type="entry name" value="FTHF_cligase"/>
    <property type="match status" value="1"/>
</dbReference>
<dbReference type="Proteomes" id="UP001595826">
    <property type="component" value="Unassembled WGS sequence"/>
</dbReference>
<comment type="catalytic activity">
    <reaction evidence="4">
        <text>(6S)-5-formyl-5,6,7,8-tetrahydrofolate + ATP = (6R)-5,10-methenyltetrahydrofolate + ADP + phosphate</text>
        <dbReference type="Rhea" id="RHEA:10488"/>
        <dbReference type="ChEBI" id="CHEBI:30616"/>
        <dbReference type="ChEBI" id="CHEBI:43474"/>
        <dbReference type="ChEBI" id="CHEBI:57455"/>
        <dbReference type="ChEBI" id="CHEBI:57457"/>
        <dbReference type="ChEBI" id="CHEBI:456216"/>
        <dbReference type="EC" id="6.3.3.2"/>
    </reaction>
</comment>
<name>A0ABV8R871_9FLAO</name>
<dbReference type="PANTHER" id="PTHR23407">
    <property type="entry name" value="ATPASE INHIBITOR/5-FORMYLTETRAHYDROFOLATE CYCLO-LIGASE"/>
    <property type="match status" value="1"/>
</dbReference>
<dbReference type="NCBIfam" id="TIGR02727">
    <property type="entry name" value="MTHFS_bact"/>
    <property type="match status" value="1"/>
</dbReference>
<dbReference type="Pfam" id="PF01812">
    <property type="entry name" value="5-FTHF_cyc-lig"/>
    <property type="match status" value="1"/>
</dbReference>